<evidence type="ECO:0000256" key="8">
    <source>
        <dbReference type="ARBA" id="ARBA00023125"/>
    </source>
</evidence>
<evidence type="ECO:0000313" key="17">
    <source>
        <dbReference type="Proteomes" id="UP000596660"/>
    </source>
</evidence>
<name>A0A803L697_CHEQI</name>
<accession>A0A803L697</accession>
<evidence type="ECO:0000256" key="10">
    <source>
        <dbReference type="ARBA" id="ARBA00023204"/>
    </source>
</evidence>
<dbReference type="InterPro" id="IPR004365">
    <property type="entry name" value="NA-bd_OB_tRNA"/>
</dbReference>
<feature type="region of interest" description="Disordered" evidence="14">
    <location>
        <begin position="149"/>
        <end position="249"/>
    </location>
</feature>
<dbReference type="Pfam" id="PF16900">
    <property type="entry name" value="REPA_OB_2"/>
    <property type="match status" value="1"/>
</dbReference>
<dbReference type="InterPro" id="IPR013955">
    <property type="entry name" value="Rep_factor-A_C"/>
</dbReference>
<keyword evidence="17" id="KW-1185">Reference proteome</keyword>
<evidence type="ECO:0000256" key="2">
    <source>
        <dbReference type="ARBA" id="ARBA00005690"/>
    </source>
</evidence>
<dbReference type="GO" id="GO:0006260">
    <property type="term" value="P:DNA replication"/>
    <property type="evidence" value="ECO:0007669"/>
    <property type="project" value="UniProtKB-KW"/>
</dbReference>
<keyword evidence="3 13" id="KW-0235">DNA replication</keyword>
<dbReference type="AlphaFoldDB" id="A0A803L697"/>
<proteinExistence type="inferred from homology"/>
<dbReference type="RefSeq" id="XP_021768308.1">
    <property type="nucleotide sequence ID" value="XM_021912616.1"/>
</dbReference>
<dbReference type="GO" id="GO:0007004">
    <property type="term" value="P:telomere maintenance via telomerase"/>
    <property type="evidence" value="ECO:0007669"/>
    <property type="project" value="TreeGrafter"/>
</dbReference>
<dbReference type="Pfam" id="PF01336">
    <property type="entry name" value="tRNA_anti-codon"/>
    <property type="match status" value="1"/>
</dbReference>
<reference evidence="16" key="2">
    <citation type="submission" date="2021-03" db="UniProtKB">
        <authorList>
            <consortium name="EnsemblPlants"/>
        </authorList>
    </citation>
    <scope>IDENTIFICATION</scope>
</reference>
<dbReference type="Gene3D" id="4.10.60.10">
    <property type="entry name" value="Zinc finger, CCHC-type"/>
    <property type="match status" value="1"/>
</dbReference>
<evidence type="ECO:0000259" key="15">
    <source>
        <dbReference type="PROSITE" id="PS50158"/>
    </source>
</evidence>
<evidence type="ECO:0000256" key="3">
    <source>
        <dbReference type="ARBA" id="ARBA00022705"/>
    </source>
</evidence>
<keyword evidence="6 12" id="KW-0863">Zinc-finger</keyword>
<dbReference type="InterPro" id="IPR047192">
    <property type="entry name" value="Euk_RPA1_DBD_C"/>
</dbReference>
<dbReference type="GO" id="GO:0008270">
    <property type="term" value="F:zinc ion binding"/>
    <property type="evidence" value="ECO:0007669"/>
    <property type="project" value="UniProtKB-KW"/>
</dbReference>
<dbReference type="GO" id="GO:0043047">
    <property type="term" value="F:single-stranded telomeric DNA binding"/>
    <property type="evidence" value="ECO:0007669"/>
    <property type="project" value="TreeGrafter"/>
</dbReference>
<keyword evidence="11 13" id="KW-0539">Nucleus</keyword>
<dbReference type="PROSITE" id="PS50158">
    <property type="entry name" value="ZF_CCHC"/>
    <property type="match status" value="2"/>
</dbReference>
<dbReference type="SUPFAM" id="SSF57756">
    <property type="entry name" value="Retrovirus zinc finger-like domains"/>
    <property type="match status" value="1"/>
</dbReference>
<dbReference type="Gene3D" id="2.40.50.140">
    <property type="entry name" value="Nucleic acid-binding proteins"/>
    <property type="match status" value="4"/>
</dbReference>
<keyword evidence="8 13" id="KW-0238">DNA-binding</keyword>
<dbReference type="InterPro" id="IPR012340">
    <property type="entry name" value="NA-bd_OB-fold"/>
</dbReference>
<dbReference type="CDD" id="cd04476">
    <property type="entry name" value="RPA1_DBD_C"/>
    <property type="match status" value="1"/>
</dbReference>
<comment type="subcellular location">
    <subcellularLocation>
        <location evidence="1 13">Nucleus</location>
    </subcellularLocation>
</comment>
<dbReference type="NCBIfam" id="TIGR00617">
    <property type="entry name" value="rpa1"/>
    <property type="match status" value="1"/>
</dbReference>
<reference evidence="16" key="1">
    <citation type="journal article" date="2017" name="Nature">
        <title>The genome of Chenopodium quinoa.</title>
        <authorList>
            <person name="Jarvis D.E."/>
            <person name="Ho Y.S."/>
            <person name="Lightfoot D.J."/>
            <person name="Schmoeckel S.M."/>
            <person name="Li B."/>
            <person name="Borm T.J.A."/>
            <person name="Ohyanagi H."/>
            <person name="Mineta K."/>
            <person name="Michell C.T."/>
            <person name="Saber N."/>
            <person name="Kharbatia N.M."/>
            <person name="Rupper R.R."/>
            <person name="Sharp A.R."/>
            <person name="Dally N."/>
            <person name="Boughton B.A."/>
            <person name="Woo Y.H."/>
            <person name="Gao G."/>
            <person name="Schijlen E.G.W.M."/>
            <person name="Guo X."/>
            <person name="Momin A.A."/>
            <person name="Negrao S."/>
            <person name="Al-Babili S."/>
            <person name="Gehring C."/>
            <person name="Roessner U."/>
            <person name="Jung C."/>
            <person name="Murphy K."/>
            <person name="Arold S.T."/>
            <person name="Gojobori T."/>
            <person name="van der Linden C.G."/>
            <person name="van Loo E.N."/>
            <person name="Jellen E.N."/>
            <person name="Maughan P.J."/>
            <person name="Tester M."/>
        </authorList>
    </citation>
    <scope>NUCLEOTIDE SEQUENCE [LARGE SCALE GENOMIC DNA]</scope>
    <source>
        <strain evidence="16">cv. PI 614886</strain>
    </source>
</reference>
<feature type="compositionally biased region" description="Polar residues" evidence="14">
    <location>
        <begin position="236"/>
        <end position="249"/>
    </location>
</feature>
<comment type="function">
    <text evidence="13">Component of the replication protein A complex (RPA) required for DNA recombination, repair and replication. The activity of RPA is mediated by single-stranded DNA binding and protein interactions. Probably involved in repair of double-strand DNA breaks (DSBs) induced by genotoxic stresses.</text>
</comment>
<evidence type="ECO:0000256" key="7">
    <source>
        <dbReference type="ARBA" id="ARBA00022833"/>
    </source>
</evidence>
<evidence type="ECO:0000256" key="4">
    <source>
        <dbReference type="ARBA" id="ARBA00022723"/>
    </source>
</evidence>
<feature type="compositionally biased region" description="Polar residues" evidence="14">
    <location>
        <begin position="173"/>
        <end position="196"/>
    </location>
</feature>
<dbReference type="PANTHER" id="PTHR23273">
    <property type="entry name" value="REPLICATION FACTOR A 1, RFA1"/>
    <property type="match status" value="1"/>
</dbReference>
<comment type="subunit">
    <text evidence="13">Heterotrimer of RPA1, RPA2 and RPA3 (canonical replication protein A complex).</text>
</comment>
<dbReference type="PANTHER" id="PTHR23273:SF4">
    <property type="entry name" value="REPLICATION PROTEIN A OB DOMAIN-CONTAINING PROTEIN"/>
    <property type="match status" value="1"/>
</dbReference>
<evidence type="ECO:0000313" key="16">
    <source>
        <dbReference type="EnsemblPlants" id="AUR62007386-RA:cds"/>
    </source>
</evidence>
<dbReference type="OrthoDB" id="1751331at2759"/>
<dbReference type="FunFam" id="2.40.50.140:FF:000090">
    <property type="entry name" value="Replication protein A subunit"/>
    <property type="match status" value="1"/>
</dbReference>
<dbReference type="SMR" id="A0A803L697"/>
<dbReference type="Pfam" id="PF04057">
    <property type="entry name" value="Rep-A_N"/>
    <property type="match status" value="1"/>
</dbReference>
<evidence type="ECO:0000256" key="9">
    <source>
        <dbReference type="ARBA" id="ARBA00023172"/>
    </source>
</evidence>
<dbReference type="GO" id="GO:0005662">
    <property type="term" value="C:DNA replication factor A complex"/>
    <property type="evidence" value="ECO:0007669"/>
    <property type="project" value="TreeGrafter"/>
</dbReference>
<dbReference type="CDD" id="cd04475">
    <property type="entry name" value="RPA1_DBD_B"/>
    <property type="match status" value="1"/>
</dbReference>
<organism evidence="16 17">
    <name type="scientific">Chenopodium quinoa</name>
    <name type="common">Quinoa</name>
    <dbReference type="NCBI Taxonomy" id="63459"/>
    <lineage>
        <taxon>Eukaryota</taxon>
        <taxon>Viridiplantae</taxon>
        <taxon>Streptophyta</taxon>
        <taxon>Embryophyta</taxon>
        <taxon>Tracheophyta</taxon>
        <taxon>Spermatophyta</taxon>
        <taxon>Magnoliopsida</taxon>
        <taxon>eudicotyledons</taxon>
        <taxon>Gunneridae</taxon>
        <taxon>Pentapetalae</taxon>
        <taxon>Caryophyllales</taxon>
        <taxon>Chenopodiaceae</taxon>
        <taxon>Chenopodioideae</taxon>
        <taxon>Atripliceae</taxon>
        <taxon>Chenopodium</taxon>
    </lineage>
</organism>
<keyword evidence="9" id="KW-0233">DNA recombination</keyword>
<evidence type="ECO:0000256" key="5">
    <source>
        <dbReference type="ARBA" id="ARBA00022763"/>
    </source>
</evidence>
<evidence type="ECO:0000256" key="1">
    <source>
        <dbReference type="ARBA" id="ARBA00004123"/>
    </source>
</evidence>
<dbReference type="CDD" id="cd04477">
    <property type="entry name" value="RPA1N"/>
    <property type="match status" value="1"/>
</dbReference>
<dbReference type="InterPro" id="IPR004591">
    <property type="entry name" value="Rfa1"/>
</dbReference>
<keyword evidence="7 13" id="KW-0862">Zinc</keyword>
<keyword evidence="10" id="KW-0234">DNA repair</keyword>
<dbReference type="FunFam" id="2.40.50.140:FF:000041">
    <property type="entry name" value="Replication protein A subunit"/>
    <property type="match status" value="1"/>
</dbReference>
<dbReference type="GO" id="GO:0007140">
    <property type="term" value="P:male meiotic nuclear division"/>
    <property type="evidence" value="ECO:0007669"/>
    <property type="project" value="UniProtKB-ARBA"/>
</dbReference>
<dbReference type="InterPro" id="IPR036875">
    <property type="entry name" value="Znf_CCHC_sf"/>
</dbReference>
<dbReference type="GO" id="GO:0003684">
    <property type="term" value="F:damaged DNA binding"/>
    <property type="evidence" value="ECO:0007669"/>
    <property type="project" value="TreeGrafter"/>
</dbReference>
<keyword evidence="4 13" id="KW-0479">Metal-binding</keyword>
<dbReference type="KEGG" id="cqi:110732651"/>
<dbReference type="GO" id="GO:0000724">
    <property type="term" value="P:double-strand break repair via homologous recombination"/>
    <property type="evidence" value="ECO:0007669"/>
    <property type="project" value="TreeGrafter"/>
</dbReference>
<feature type="domain" description="CCHC-type" evidence="15">
    <location>
        <begin position="791"/>
        <end position="806"/>
    </location>
</feature>
<dbReference type="CDD" id="cd04474">
    <property type="entry name" value="RPA1_DBD_A"/>
    <property type="match status" value="1"/>
</dbReference>
<dbReference type="Pfam" id="PF00098">
    <property type="entry name" value="zf-CCHC"/>
    <property type="match status" value="2"/>
</dbReference>
<dbReference type="Gramene" id="AUR62007386-RA">
    <property type="protein sequence ID" value="AUR62007386-RA:cds"/>
    <property type="gene ID" value="AUR62007386"/>
</dbReference>
<dbReference type="Proteomes" id="UP000596660">
    <property type="component" value="Unplaced"/>
</dbReference>
<dbReference type="GO" id="GO:0006289">
    <property type="term" value="P:nucleotide-excision repair"/>
    <property type="evidence" value="ECO:0007669"/>
    <property type="project" value="TreeGrafter"/>
</dbReference>
<evidence type="ECO:0000256" key="12">
    <source>
        <dbReference type="PROSITE-ProRule" id="PRU00047"/>
    </source>
</evidence>
<keyword evidence="5" id="KW-0227">DNA damage</keyword>
<evidence type="ECO:0000256" key="13">
    <source>
        <dbReference type="RuleBase" id="RU364130"/>
    </source>
</evidence>
<dbReference type="InterPro" id="IPR001878">
    <property type="entry name" value="Znf_CCHC"/>
</dbReference>
<evidence type="ECO:0000256" key="6">
    <source>
        <dbReference type="ARBA" id="ARBA00022771"/>
    </source>
</evidence>
<comment type="similarity">
    <text evidence="2 13">Belongs to the replication factor A protein 1 family.</text>
</comment>
<dbReference type="InterPro" id="IPR031657">
    <property type="entry name" value="REPA_OB_2"/>
</dbReference>
<feature type="domain" description="CCHC-type" evidence="15">
    <location>
        <begin position="828"/>
        <end position="842"/>
    </location>
</feature>
<dbReference type="SUPFAM" id="SSF50249">
    <property type="entry name" value="Nucleic acid-binding proteins"/>
    <property type="match status" value="4"/>
</dbReference>
<evidence type="ECO:0000256" key="14">
    <source>
        <dbReference type="SAM" id="MobiDB-lite"/>
    </source>
</evidence>
<dbReference type="Pfam" id="PF08646">
    <property type="entry name" value="Rep_fac-A_C"/>
    <property type="match status" value="1"/>
</dbReference>
<dbReference type="FunFam" id="2.40.50.140:FF:000117">
    <property type="entry name" value="Replication protein A subunit"/>
    <property type="match status" value="1"/>
</dbReference>
<protein>
    <recommendedName>
        <fullName evidence="13">Replication protein A subunit</fullName>
    </recommendedName>
</protein>
<dbReference type="GeneID" id="110732651"/>
<sequence length="872" mass="94640">MAINLTEGAIEAMCNGDTELKPLLQVADIRLVNTQNPTSATERYRLLLSDGLHLQQGMLATQRNELVKTGALQKGSIIRLMQAVCNVIQGRTIIIIIELEVIQETCPTIGEPKQFVNDGARPIAQVPSPVGQTGMISGNVQQANLQPPVTGSIPRPSSAGGGILQQPKLERTPQAQSYSGSVTTQVSGHYPTNNGSPLRPKPELAAGSTLNAPAAGPYGAFHSAKTDSLRAPPNAYSRNQQPAYQQQPPSMYMNRGPVAKNEAPPRIFPIAALNPYLVRWTIKARVTSKGDLRHYNNTRGDGKVFSFDLLDADGGEIRVTCFNAVVDQFYNQIEEGKVYMISKGALKPAQKNFNHLPNDHEIFLDTTSIVQPCFEDDSQIPRQQFHFRPISDIEGIETNGIIDLIGVVSSISPSSTIMRKNGTETQKRSLNLKDMSGRSVELTLWGNFCNAEGQTLQNMCDNGNFPVLAVKSARVYEFNGKGIGTLSTSQLFIEPDFPEAQNLKEWFDREGRNMPSVSISRETTSLARTDARKTLSQIKDEKLGTSDKPDWITVCATISFVKTDNFCYTACPILIGDRQCSKKVTNNGDGKWRCDRCDQSVDECEYRYILQLQIQDHTSLTWVTAFQEGGEQIMGISAKNLYYLKNEEQDDEKFTEIVRAAVFNKYIFKLKVKEETFSDEQRVKSTVVKAERVNFTAESRSILELMNKVKLGDSGAPGAKLENATANFGANRSGIGHAGISQPSVSGVSYGTNSAISGREAGMYTNSSQLGNQYSGGYAGGAAASGMPMTCSSCGGIGHSSANCPSIINSPATFGNQTVPAGSNSGQCYKCQKFGHFARDCPGLSAVPPAYGGSNMGPGRYGGGQRQHVGGF</sequence>
<dbReference type="InterPro" id="IPR007199">
    <property type="entry name" value="Rep_factor-A_N"/>
</dbReference>
<dbReference type="EnsemblPlants" id="AUR62007386-RA">
    <property type="protein sequence ID" value="AUR62007386-RA:cds"/>
    <property type="gene ID" value="AUR62007386"/>
</dbReference>
<dbReference type="FunFam" id="2.40.50.140:FF:000064">
    <property type="entry name" value="Replication protein A subunit"/>
    <property type="match status" value="1"/>
</dbReference>
<evidence type="ECO:0000256" key="11">
    <source>
        <dbReference type="ARBA" id="ARBA00023242"/>
    </source>
</evidence>
<dbReference type="OMA" id="NCVAPRV"/>
<dbReference type="SMART" id="SM00343">
    <property type="entry name" value="ZnF_C2HC"/>
    <property type="match status" value="2"/>
</dbReference>
<gene>
    <name evidence="16" type="primary">LOC110732651</name>
</gene>